<dbReference type="PIRSF" id="PIRSF006483">
    <property type="entry name" value="Membrane_protein_YitT"/>
    <property type="match status" value="1"/>
</dbReference>
<feature type="transmembrane region" description="Helical" evidence="6">
    <location>
        <begin position="116"/>
        <end position="138"/>
    </location>
</feature>
<dbReference type="Pfam" id="PF10035">
    <property type="entry name" value="DUF2179"/>
    <property type="match status" value="1"/>
</dbReference>
<dbReference type="Pfam" id="PF02588">
    <property type="entry name" value="YitT_membrane"/>
    <property type="match status" value="1"/>
</dbReference>
<dbReference type="RefSeq" id="WP_186562993.1">
    <property type="nucleotide sequence ID" value="NZ_JACNMF010000004.1"/>
</dbReference>
<evidence type="ECO:0000259" key="7">
    <source>
        <dbReference type="Pfam" id="PF10035"/>
    </source>
</evidence>
<reference evidence="8" key="1">
    <citation type="submission" date="2020-08" db="EMBL/GenBank/DDBJ databases">
        <title>Hyunsoonleella sp. strain SJ7 genome sequencing and assembly.</title>
        <authorList>
            <person name="Kim I."/>
        </authorList>
    </citation>
    <scope>NUCLEOTIDE SEQUENCE</scope>
    <source>
        <strain evidence="8">SJ7</strain>
    </source>
</reference>
<comment type="caution">
    <text evidence="8">The sequence shown here is derived from an EMBL/GenBank/DDBJ whole genome shotgun (WGS) entry which is preliminary data.</text>
</comment>
<dbReference type="Gene3D" id="3.30.70.120">
    <property type="match status" value="1"/>
</dbReference>
<name>A0A923KIW2_9FLAO</name>
<evidence type="ECO:0000256" key="4">
    <source>
        <dbReference type="ARBA" id="ARBA00022989"/>
    </source>
</evidence>
<keyword evidence="3 6" id="KW-0812">Transmembrane</keyword>
<sequence length="327" mass="35812">MNPFLSKILVDVARKRLEKKRPSNTPVTKKEIEPVVRRLHVEVTHAIKEYMFIAIGVFSAGFGLKGFLLPNSFIDGGATGISLLLENVTPLKLGLLLVIVNLPFIYLASRTIGNKFAIKSIVAIAFLAIVVHFVKYPIITEDKLLIAVFGGFFLGLGIGMSMRGGSVIDGTEVLAIYLGRKLSLTIGDVLLIINIIIFSVGAYVLSVETALYAILTYLSAAKTVDFVVDGVEEYVGVTIISNKHKEMRVMLTQKLRRACTIYAGKGGYGSSGESFDKDIIYTVITRLELAKLQTEIDKIDSKAFIIMGVVKDLKGGMIKKKPLKDNH</sequence>
<evidence type="ECO:0000313" key="8">
    <source>
        <dbReference type="EMBL" id="MBC3759294.1"/>
    </source>
</evidence>
<keyword evidence="9" id="KW-1185">Reference proteome</keyword>
<feature type="transmembrane region" description="Helical" evidence="6">
    <location>
        <begin position="50"/>
        <end position="69"/>
    </location>
</feature>
<evidence type="ECO:0000256" key="3">
    <source>
        <dbReference type="ARBA" id="ARBA00022692"/>
    </source>
</evidence>
<evidence type="ECO:0000313" key="9">
    <source>
        <dbReference type="Proteomes" id="UP000656244"/>
    </source>
</evidence>
<dbReference type="InterPro" id="IPR051461">
    <property type="entry name" value="UPF0750_membrane"/>
</dbReference>
<dbReference type="CDD" id="cd16380">
    <property type="entry name" value="YitT_C"/>
    <property type="match status" value="1"/>
</dbReference>
<organism evidence="8 9">
    <name type="scientific">Hyunsoonleella aquatilis</name>
    <dbReference type="NCBI Taxonomy" id="2762758"/>
    <lineage>
        <taxon>Bacteria</taxon>
        <taxon>Pseudomonadati</taxon>
        <taxon>Bacteroidota</taxon>
        <taxon>Flavobacteriia</taxon>
        <taxon>Flavobacteriales</taxon>
        <taxon>Flavobacteriaceae</taxon>
    </lineage>
</organism>
<feature type="domain" description="DUF2179" evidence="7">
    <location>
        <begin position="257"/>
        <end position="315"/>
    </location>
</feature>
<dbReference type="AlphaFoldDB" id="A0A923KIW2"/>
<dbReference type="InterPro" id="IPR003740">
    <property type="entry name" value="YitT"/>
</dbReference>
<dbReference type="PANTHER" id="PTHR33545:SF3">
    <property type="entry name" value="UPF0750 MEMBRANE PROTEIN YQFU"/>
    <property type="match status" value="1"/>
</dbReference>
<dbReference type="InterPro" id="IPR015867">
    <property type="entry name" value="N-reg_PII/ATP_PRibTrfase_C"/>
</dbReference>
<gene>
    <name evidence="8" type="ORF">H7U19_12825</name>
</gene>
<feature type="transmembrane region" description="Helical" evidence="6">
    <location>
        <begin position="182"/>
        <end position="205"/>
    </location>
</feature>
<dbReference type="EMBL" id="JACNMF010000004">
    <property type="protein sequence ID" value="MBC3759294.1"/>
    <property type="molecule type" value="Genomic_DNA"/>
</dbReference>
<proteinExistence type="predicted"/>
<keyword evidence="4 6" id="KW-1133">Transmembrane helix</keyword>
<keyword evidence="2" id="KW-1003">Cell membrane</keyword>
<keyword evidence="5 6" id="KW-0472">Membrane</keyword>
<evidence type="ECO:0000256" key="5">
    <source>
        <dbReference type="ARBA" id="ARBA00023136"/>
    </source>
</evidence>
<dbReference type="InterPro" id="IPR019264">
    <property type="entry name" value="DUF2179"/>
</dbReference>
<feature type="transmembrane region" description="Helical" evidence="6">
    <location>
        <begin position="144"/>
        <end position="162"/>
    </location>
</feature>
<protein>
    <submittedName>
        <fullName evidence="8">YitT family protein</fullName>
    </submittedName>
</protein>
<accession>A0A923KIW2</accession>
<dbReference type="Proteomes" id="UP000656244">
    <property type="component" value="Unassembled WGS sequence"/>
</dbReference>
<dbReference type="PANTHER" id="PTHR33545">
    <property type="entry name" value="UPF0750 MEMBRANE PROTEIN YITT-RELATED"/>
    <property type="match status" value="1"/>
</dbReference>
<feature type="transmembrane region" description="Helical" evidence="6">
    <location>
        <begin position="89"/>
        <end position="109"/>
    </location>
</feature>
<evidence type="ECO:0000256" key="1">
    <source>
        <dbReference type="ARBA" id="ARBA00004651"/>
    </source>
</evidence>
<comment type="subcellular location">
    <subcellularLocation>
        <location evidence="1">Cell membrane</location>
        <topology evidence="1">Multi-pass membrane protein</topology>
    </subcellularLocation>
</comment>
<evidence type="ECO:0000256" key="2">
    <source>
        <dbReference type="ARBA" id="ARBA00022475"/>
    </source>
</evidence>
<dbReference type="GO" id="GO:0005886">
    <property type="term" value="C:plasma membrane"/>
    <property type="evidence" value="ECO:0007669"/>
    <property type="project" value="UniProtKB-SubCell"/>
</dbReference>
<evidence type="ECO:0000256" key="6">
    <source>
        <dbReference type="SAM" id="Phobius"/>
    </source>
</evidence>